<evidence type="ECO:0000313" key="4">
    <source>
        <dbReference type="Proteomes" id="UP000824334"/>
    </source>
</evidence>
<dbReference type="RefSeq" id="WP_219355332.1">
    <property type="nucleotide sequence ID" value="NZ_CP080034.1"/>
</dbReference>
<name>A0ABX8TM52_9CAUL</name>
<evidence type="ECO:0000313" key="3">
    <source>
        <dbReference type="EMBL" id="QYC12316.1"/>
    </source>
</evidence>
<feature type="domain" description="NAD-dependent epimerase/dehydratase" evidence="2">
    <location>
        <begin position="6"/>
        <end position="252"/>
    </location>
</feature>
<sequence length="325" mass="35916">MMQTPIIVTGAAGFIGMHTAERLLDRGETVIGVDVFNDYYDPALKEARAARLEGREGFRMVRADIADHEQMKALVADSGAERIVHLAAQAGVRYSIENPFAYERSNLAGHLSMLEAARHNGVKHLVYASSSSVYGDRPLEGAGFREDDPTVDPVSLYAATKRSCELLSQSYAKLYGFPQSGLRFFTVYGPWGRPDMAYFSFTRKIARGEPIEVYGEGRMARDFTYIDDIVDGIVGVLDNPPPQGSHEVYNIGDSQPVGLMEMISTLEDALGAQAQKIMRPMQPGDVTATYADVSKLNALTGYRPKVPLKDGLEQFVKWWRGYENG</sequence>
<gene>
    <name evidence="3" type="ORF">KWG56_16705</name>
</gene>
<dbReference type="PANTHER" id="PTHR43574">
    <property type="entry name" value="EPIMERASE-RELATED"/>
    <property type="match status" value="1"/>
</dbReference>
<organism evidence="3 4">
    <name type="scientific">Brevundimonas nasdae</name>
    <dbReference type="NCBI Taxonomy" id="172043"/>
    <lineage>
        <taxon>Bacteria</taxon>
        <taxon>Pseudomonadati</taxon>
        <taxon>Pseudomonadota</taxon>
        <taxon>Alphaproteobacteria</taxon>
        <taxon>Caulobacterales</taxon>
        <taxon>Caulobacteraceae</taxon>
        <taxon>Brevundimonas</taxon>
    </lineage>
</organism>
<evidence type="ECO:0000259" key="2">
    <source>
        <dbReference type="Pfam" id="PF01370"/>
    </source>
</evidence>
<evidence type="ECO:0000256" key="1">
    <source>
        <dbReference type="ARBA" id="ARBA00023027"/>
    </source>
</evidence>
<proteinExistence type="predicted"/>
<dbReference type="Proteomes" id="UP000824334">
    <property type="component" value="Chromosome"/>
</dbReference>
<accession>A0ABX8TM52</accession>
<dbReference type="Pfam" id="PF01370">
    <property type="entry name" value="Epimerase"/>
    <property type="match status" value="1"/>
</dbReference>
<keyword evidence="4" id="KW-1185">Reference proteome</keyword>
<reference evidence="3 4" key="1">
    <citation type="submission" date="2021-07" db="EMBL/GenBank/DDBJ databases">
        <title>Isolation and characterization of bacteria from a gold mining with a capacity of golden bioaccumulation.</title>
        <authorList>
            <person name="Yang X.J."/>
        </authorList>
    </citation>
    <scope>NUCLEOTIDE SEQUENCE [LARGE SCALE GENOMIC DNA]</scope>
    <source>
        <strain evidence="3 4">Au29</strain>
    </source>
</reference>
<keyword evidence="1" id="KW-0520">NAD</keyword>
<dbReference type="InterPro" id="IPR001509">
    <property type="entry name" value="Epimerase_deHydtase"/>
</dbReference>
<dbReference type="EMBL" id="CP080034">
    <property type="protein sequence ID" value="QYC12316.1"/>
    <property type="molecule type" value="Genomic_DNA"/>
</dbReference>
<dbReference type="GeneID" id="94376931"/>
<protein>
    <submittedName>
        <fullName evidence="3">SDR family NAD(P)-dependent oxidoreductase</fullName>
    </submittedName>
</protein>